<evidence type="ECO:0000256" key="10">
    <source>
        <dbReference type="SAM" id="Phobius"/>
    </source>
</evidence>
<evidence type="ECO:0000256" key="1">
    <source>
        <dbReference type="ARBA" id="ARBA00002978"/>
    </source>
</evidence>
<gene>
    <name evidence="12" type="ORF">OBBRIDRAFT_777372</name>
</gene>
<evidence type="ECO:0000256" key="9">
    <source>
        <dbReference type="ARBA" id="ARBA00023136"/>
    </source>
</evidence>
<protein>
    <recommendedName>
        <fullName evidence="4">Golgi apparatus membrane protein TVP38</fullName>
    </recommendedName>
    <alternativeName>
        <fullName evidence="5">Golgi apparatus membrane protein tvp38</fullName>
    </alternativeName>
</protein>
<dbReference type="Proteomes" id="UP000250043">
    <property type="component" value="Unassembled WGS sequence"/>
</dbReference>
<dbReference type="GO" id="GO:0000139">
    <property type="term" value="C:Golgi membrane"/>
    <property type="evidence" value="ECO:0007669"/>
    <property type="project" value="UniProtKB-SubCell"/>
</dbReference>
<keyword evidence="9 10" id="KW-0472">Membrane</keyword>
<evidence type="ECO:0000256" key="4">
    <source>
        <dbReference type="ARBA" id="ARBA00013533"/>
    </source>
</evidence>
<keyword evidence="7 10" id="KW-1133">Transmembrane helix</keyword>
<evidence type="ECO:0000256" key="7">
    <source>
        <dbReference type="ARBA" id="ARBA00022989"/>
    </source>
</evidence>
<name>A0A8E2DKL5_9APHY</name>
<feature type="transmembrane region" description="Helical" evidence="10">
    <location>
        <begin position="151"/>
        <end position="169"/>
    </location>
</feature>
<dbReference type="InterPro" id="IPR051076">
    <property type="entry name" value="Golgi_membrane_TVP38/TMEM64"/>
</dbReference>
<accession>A0A8E2DKL5</accession>
<dbReference type="OrthoDB" id="166803at2759"/>
<keyword evidence="13" id="KW-1185">Reference proteome</keyword>
<evidence type="ECO:0000259" key="11">
    <source>
        <dbReference type="Pfam" id="PF09335"/>
    </source>
</evidence>
<evidence type="ECO:0000256" key="5">
    <source>
        <dbReference type="ARBA" id="ARBA00020673"/>
    </source>
</evidence>
<comment type="similarity">
    <text evidence="3">Belongs to the TVP38/TMEM64 family.</text>
</comment>
<evidence type="ECO:0000256" key="6">
    <source>
        <dbReference type="ARBA" id="ARBA00022692"/>
    </source>
</evidence>
<sequence>MIREIESTMQCSYLFSPEFAGANHDIPPLGFRLSMNASNPPPYVVCEVLPPEKAAPLEPLSPLPKHAGVSIVVREISRTPSPTPSEFAALHPRPFNFRRLLSWRYWCTKRWLLRFSILVFAVLFALVFTEYRQDLANAFAPAAHWMRRLPAGWLIPIALMIVLSFPPLFGHEIVGILIGLVWGFEIGFGIMAAGTLLGELISFFVFRYWCAARGEKLEQVSMRFACLATVVRKGGFKMVLIMRYSAVPSHFSTAVFSTCGISLLSFCAAAVLALPKQFIVVLLGTTLNEEGGADNRTGKLIVDLSLIVTILCTLGGLWYINRRSKAVLPEVIYMRRKSRQIKAAADITRRASTASTPGIAGIAESRIDEDILQDLPTAA</sequence>
<evidence type="ECO:0000313" key="13">
    <source>
        <dbReference type="Proteomes" id="UP000250043"/>
    </source>
</evidence>
<proteinExistence type="inferred from homology"/>
<dbReference type="Pfam" id="PF09335">
    <property type="entry name" value="VTT_dom"/>
    <property type="match status" value="1"/>
</dbReference>
<dbReference type="PANTHER" id="PTHR47549:SF2">
    <property type="entry name" value="GOLGI APPARATUS MEMBRANE PROTEIN TVP38"/>
    <property type="match status" value="1"/>
</dbReference>
<evidence type="ECO:0000256" key="3">
    <source>
        <dbReference type="ARBA" id="ARBA00008640"/>
    </source>
</evidence>
<organism evidence="12 13">
    <name type="scientific">Obba rivulosa</name>
    <dbReference type="NCBI Taxonomy" id="1052685"/>
    <lineage>
        <taxon>Eukaryota</taxon>
        <taxon>Fungi</taxon>
        <taxon>Dikarya</taxon>
        <taxon>Basidiomycota</taxon>
        <taxon>Agaricomycotina</taxon>
        <taxon>Agaricomycetes</taxon>
        <taxon>Polyporales</taxon>
        <taxon>Gelatoporiaceae</taxon>
        <taxon>Obba</taxon>
    </lineage>
</organism>
<dbReference type="EMBL" id="KV722410">
    <property type="protein sequence ID" value="OCH90176.1"/>
    <property type="molecule type" value="Genomic_DNA"/>
</dbReference>
<comment type="subcellular location">
    <subcellularLocation>
        <location evidence="2">Golgi apparatus membrane</location>
        <topology evidence="2">Multi-pass membrane protein</topology>
    </subcellularLocation>
</comment>
<comment type="function">
    <text evidence="1">Golgi membrane protein involved in vesicular trafficking and spindle migration.</text>
</comment>
<evidence type="ECO:0000256" key="2">
    <source>
        <dbReference type="ARBA" id="ARBA00004653"/>
    </source>
</evidence>
<reference evidence="12 13" key="1">
    <citation type="submission" date="2016-07" db="EMBL/GenBank/DDBJ databases">
        <title>Draft genome of the white-rot fungus Obba rivulosa 3A-2.</title>
        <authorList>
            <consortium name="DOE Joint Genome Institute"/>
            <person name="Miettinen O."/>
            <person name="Riley R."/>
            <person name="Acob R."/>
            <person name="Barry K."/>
            <person name="Cullen D."/>
            <person name="De Vries R."/>
            <person name="Hainaut M."/>
            <person name="Hatakka A."/>
            <person name="Henrissat B."/>
            <person name="Hilden K."/>
            <person name="Kuo R."/>
            <person name="Labutti K."/>
            <person name="Lipzen A."/>
            <person name="Makela M.R."/>
            <person name="Sandor L."/>
            <person name="Spatafora J.W."/>
            <person name="Grigoriev I.V."/>
            <person name="Hibbett D.S."/>
        </authorList>
    </citation>
    <scope>NUCLEOTIDE SEQUENCE [LARGE SCALE GENOMIC DNA]</scope>
    <source>
        <strain evidence="12 13">3A-2</strain>
    </source>
</reference>
<feature type="transmembrane region" description="Helical" evidence="10">
    <location>
        <begin position="300"/>
        <end position="320"/>
    </location>
</feature>
<dbReference type="InterPro" id="IPR032816">
    <property type="entry name" value="VTT_dom"/>
</dbReference>
<keyword evidence="8" id="KW-0333">Golgi apparatus</keyword>
<feature type="transmembrane region" description="Helical" evidence="10">
    <location>
        <begin position="111"/>
        <end position="131"/>
    </location>
</feature>
<evidence type="ECO:0000313" key="12">
    <source>
        <dbReference type="EMBL" id="OCH90176.1"/>
    </source>
</evidence>
<feature type="transmembrane region" description="Helical" evidence="10">
    <location>
        <begin position="176"/>
        <end position="209"/>
    </location>
</feature>
<feature type="domain" description="VTT" evidence="11">
    <location>
        <begin position="171"/>
        <end position="285"/>
    </location>
</feature>
<feature type="transmembrane region" description="Helical" evidence="10">
    <location>
        <begin position="254"/>
        <end position="274"/>
    </location>
</feature>
<dbReference type="PANTHER" id="PTHR47549">
    <property type="entry name" value="GOLGI APPARATUS MEMBRANE PROTEIN TVP38-RELATED"/>
    <property type="match status" value="1"/>
</dbReference>
<keyword evidence="6 10" id="KW-0812">Transmembrane</keyword>
<evidence type="ECO:0000256" key="8">
    <source>
        <dbReference type="ARBA" id="ARBA00023034"/>
    </source>
</evidence>
<dbReference type="AlphaFoldDB" id="A0A8E2DKL5"/>